<evidence type="ECO:0000256" key="10">
    <source>
        <dbReference type="ARBA" id="ARBA00022982"/>
    </source>
</evidence>
<dbReference type="AlphaFoldDB" id="A0A1I5TPH7"/>
<feature type="domain" description="Cytochrome oxidase subunit II transmembrane region profile" evidence="17">
    <location>
        <begin position="21"/>
        <end position="120"/>
    </location>
</feature>
<dbReference type="Proteomes" id="UP000198892">
    <property type="component" value="Unassembled WGS sequence"/>
</dbReference>
<comment type="similarity">
    <text evidence="3 14">Belongs to the cytochrome c oxidase subunit 2 family.</text>
</comment>
<evidence type="ECO:0000256" key="8">
    <source>
        <dbReference type="ARBA" id="ARBA00022692"/>
    </source>
</evidence>
<keyword evidence="6 14" id="KW-1003">Cell membrane</keyword>
<dbReference type="InterPro" id="IPR036257">
    <property type="entry name" value="Cyt_c_oxidase_su2_TM_sf"/>
</dbReference>
<keyword evidence="11 15" id="KW-1133">Transmembrane helix</keyword>
<evidence type="ECO:0000256" key="5">
    <source>
        <dbReference type="ARBA" id="ARBA00022448"/>
    </source>
</evidence>
<keyword evidence="8 15" id="KW-0812">Transmembrane</keyword>
<evidence type="ECO:0000259" key="16">
    <source>
        <dbReference type="PROSITE" id="PS50857"/>
    </source>
</evidence>
<evidence type="ECO:0000313" key="19">
    <source>
        <dbReference type="Proteomes" id="UP000198892"/>
    </source>
</evidence>
<accession>A0A1I5TPH7</accession>
<keyword evidence="7 14" id="KW-0679">Respiratory chain</keyword>
<evidence type="ECO:0000256" key="7">
    <source>
        <dbReference type="ARBA" id="ARBA00022660"/>
    </source>
</evidence>
<evidence type="ECO:0000259" key="17">
    <source>
        <dbReference type="PROSITE" id="PS50999"/>
    </source>
</evidence>
<feature type="transmembrane region" description="Helical" evidence="15">
    <location>
        <begin position="92"/>
        <end position="114"/>
    </location>
</feature>
<organism evidence="18 19">
    <name type="scientific">Salibacterium halotolerans</name>
    <dbReference type="NCBI Taxonomy" id="1884432"/>
    <lineage>
        <taxon>Bacteria</taxon>
        <taxon>Bacillati</taxon>
        <taxon>Bacillota</taxon>
        <taxon>Bacilli</taxon>
        <taxon>Bacillales</taxon>
        <taxon>Bacillaceae</taxon>
    </lineage>
</organism>
<gene>
    <name evidence="18" type="ORF">SAMN05518683_11138</name>
</gene>
<dbReference type="GO" id="GO:0016682">
    <property type="term" value="F:oxidoreductase activity, acting on diphenols and related substances as donors, oxygen as acceptor"/>
    <property type="evidence" value="ECO:0007669"/>
    <property type="project" value="InterPro"/>
</dbReference>
<reference evidence="19" key="1">
    <citation type="submission" date="2016-10" db="EMBL/GenBank/DDBJ databases">
        <authorList>
            <person name="Varghese N."/>
            <person name="Submissions S."/>
        </authorList>
    </citation>
    <scope>NUCLEOTIDE SEQUENCE [LARGE SCALE GENOMIC DNA]</scope>
    <source>
        <strain evidence="19">S7</strain>
    </source>
</reference>
<dbReference type="PROSITE" id="PS51257">
    <property type="entry name" value="PROKAR_LIPOPROTEIN"/>
    <property type="match status" value="1"/>
</dbReference>
<dbReference type="NCBIfam" id="TIGR01432">
    <property type="entry name" value="QOXA"/>
    <property type="match status" value="1"/>
</dbReference>
<comment type="subcellular location">
    <subcellularLocation>
        <location evidence="2">Cell membrane</location>
        <topology evidence="2">Multi-pass membrane protein</topology>
    </subcellularLocation>
</comment>
<evidence type="ECO:0000256" key="1">
    <source>
        <dbReference type="ARBA" id="ARBA00000725"/>
    </source>
</evidence>
<keyword evidence="9" id="KW-0732">Signal</keyword>
<evidence type="ECO:0000256" key="15">
    <source>
        <dbReference type="SAM" id="Phobius"/>
    </source>
</evidence>
<dbReference type="InterPro" id="IPR006332">
    <property type="entry name" value="QoxA"/>
</dbReference>
<dbReference type="EMBL" id="FOXD01000011">
    <property type="protein sequence ID" value="SFP84945.1"/>
    <property type="molecule type" value="Genomic_DNA"/>
</dbReference>
<dbReference type="GO" id="GO:0009486">
    <property type="term" value="F:cytochrome bo3 ubiquinol oxidase activity"/>
    <property type="evidence" value="ECO:0007669"/>
    <property type="project" value="InterPro"/>
</dbReference>
<keyword evidence="10 14" id="KW-0249">Electron transport</keyword>
<keyword evidence="13 14" id="KW-0472">Membrane</keyword>
<name>A0A1I5TPH7_9BACI</name>
<evidence type="ECO:0000256" key="4">
    <source>
        <dbReference type="ARBA" id="ARBA00016131"/>
    </source>
</evidence>
<dbReference type="SUPFAM" id="SSF81464">
    <property type="entry name" value="Cytochrome c oxidase subunit II-like, transmembrane region"/>
    <property type="match status" value="1"/>
</dbReference>
<evidence type="ECO:0000256" key="11">
    <source>
        <dbReference type="ARBA" id="ARBA00022989"/>
    </source>
</evidence>
<dbReference type="STRING" id="1884432.SAMN05518683_11138"/>
<feature type="transmembrane region" description="Helical" evidence="15">
    <location>
        <begin position="42"/>
        <end position="67"/>
    </location>
</feature>
<dbReference type="GO" id="GO:0005886">
    <property type="term" value="C:plasma membrane"/>
    <property type="evidence" value="ECO:0007669"/>
    <property type="project" value="UniProtKB-SubCell"/>
</dbReference>
<dbReference type="PANTHER" id="PTHR22888">
    <property type="entry name" value="CYTOCHROME C OXIDASE, SUBUNIT II"/>
    <property type="match status" value="1"/>
</dbReference>
<comment type="function">
    <text evidence="14">Catalyzes quinol oxidation with the concomitant reduction of oxygen to water. Subunit II transfers the electrons from a quinol to the binuclear center of the catalytic subunit I.</text>
</comment>
<dbReference type="InterPro" id="IPR045187">
    <property type="entry name" value="CcO_II"/>
</dbReference>
<evidence type="ECO:0000256" key="6">
    <source>
        <dbReference type="ARBA" id="ARBA00022475"/>
    </source>
</evidence>
<keyword evidence="5 14" id="KW-0813">Transport</keyword>
<dbReference type="GO" id="GO:0004129">
    <property type="term" value="F:cytochrome-c oxidase activity"/>
    <property type="evidence" value="ECO:0007669"/>
    <property type="project" value="UniProtKB-UniRule"/>
</dbReference>
<sequence length="307" mass="34473">MKNKWGKYSFLLAAAFLLILTAGCSGMPVLDPKGPVGESQKNLIVFSIVLMLIIVLTVMVVLTYMLVKFRERPGRGDKDYDPEHEGNTKLEIIWTVIPLIIVTALSIPTVITIYQLEEPPQSSSDKEPLVVHATSADWKWFFSYPEQNIETVNYLHIPTDRAIEFKLSSADSMGSFWVPALGGQKYTMANMRTTLYLQADEAGTYKGRNSNFTGTAFAEQTFDVHAESTEEFQSWVEETQQSAPPLSQDRYDELLAPGLLQEMEFSSTHLQYVDHGKMGSGDYLINRHQDKFEDLPALEGGEDVAND</sequence>
<proteinExistence type="inferred from homology"/>
<dbReference type="RefSeq" id="WP_425288584.1">
    <property type="nucleotide sequence ID" value="NZ_FOXD01000011.1"/>
</dbReference>
<evidence type="ECO:0000313" key="18">
    <source>
        <dbReference type="EMBL" id="SFP84945.1"/>
    </source>
</evidence>
<dbReference type="Gene3D" id="1.10.287.90">
    <property type="match status" value="1"/>
</dbReference>
<protein>
    <recommendedName>
        <fullName evidence="4 14">Quinol oxidase subunit 2</fullName>
        <ecNumber evidence="14">1.10.3.-</ecNumber>
    </recommendedName>
</protein>
<dbReference type="InterPro" id="IPR008972">
    <property type="entry name" value="Cupredoxin"/>
</dbReference>
<dbReference type="PANTHER" id="PTHR22888:SF18">
    <property type="entry name" value="CYTOCHROME BO(3) UBIQUINOL OXIDASE SUBUNIT 2"/>
    <property type="match status" value="1"/>
</dbReference>
<dbReference type="PROSITE" id="PS50857">
    <property type="entry name" value="COX2_CUA"/>
    <property type="match status" value="1"/>
</dbReference>
<evidence type="ECO:0000256" key="3">
    <source>
        <dbReference type="ARBA" id="ARBA00007866"/>
    </source>
</evidence>
<dbReference type="PIRSF" id="PIRSF000292">
    <property type="entry name" value="Ubi_od_II"/>
    <property type="match status" value="1"/>
</dbReference>
<evidence type="ECO:0000256" key="13">
    <source>
        <dbReference type="ARBA" id="ARBA00023136"/>
    </source>
</evidence>
<dbReference type="InterPro" id="IPR002429">
    <property type="entry name" value="CcO_II-like_C"/>
</dbReference>
<evidence type="ECO:0000256" key="14">
    <source>
        <dbReference type="PIRNR" id="PIRNR000292"/>
    </source>
</evidence>
<keyword evidence="12 14" id="KW-0560">Oxidoreductase</keyword>
<comment type="catalytic activity">
    <reaction evidence="1 14">
        <text>2 a quinol + O2 = 2 a quinone + 2 H2O</text>
        <dbReference type="Rhea" id="RHEA:55376"/>
        <dbReference type="ChEBI" id="CHEBI:15377"/>
        <dbReference type="ChEBI" id="CHEBI:15379"/>
        <dbReference type="ChEBI" id="CHEBI:24646"/>
        <dbReference type="ChEBI" id="CHEBI:132124"/>
    </reaction>
</comment>
<evidence type="ECO:0000256" key="2">
    <source>
        <dbReference type="ARBA" id="ARBA00004651"/>
    </source>
</evidence>
<feature type="domain" description="Cytochrome oxidase subunit II copper A binding" evidence="16">
    <location>
        <begin position="126"/>
        <end position="238"/>
    </location>
</feature>
<dbReference type="EC" id="1.10.3.-" evidence="14"/>
<dbReference type="InterPro" id="IPR006333">
    <property type="entry name" value="Cyt_o_ubiquinol_oxidase_su2"/>
</dbReference>
<evidence type="ECO:0000256" key="12">
    <source>
        <dbReference type="ARBA" id="ARBA00023002"/>
    </source>
</evidence>
<dbReference type="InterPro" id="IPR011759">
    <property type="entry name" value="Cyt_c_oxidase_su2_TM_dom"/>
</dbReference>
<dbReference type="InterPro" id="IPR034227">
    <property type="entry name" value="CuRO_UO_II"/>
</dbReference>
<keyword evidence="19" id="KW-1185">Reference proteome</keyword>
<dbReference type="SUPFAM" id="SSF49503">
    <property type="entry name" value="Cupredoxins"/>
    <property type="match status" value="1"/>
</dbReference>
<dbReference type="CDD" id="cd04212">
    <property type="entry name" value="CuRO_UO_II"/>
    <property type="match status" value="1"/>
</dbReference>
<dbReference type="Gene3D" id="2.60.40.420">
    <property type="entry name" value="Cupredoxins - blue copper proteins"/>
    <property type="match status" value="1"/>
</dbReference>
<dbReference type="Pfam" id="PF02790">
    <property type="entry name" value="COX2_TM"/>
    <property type="match status" value="1"/>
</dbReference>
<dbReference type="PROSITE" id="PS50999">
    <property type="entry name" value="COX2_TM"/>
    <property type="match status" value="1"/>
</dbReference>
<dbReference type="GO" id="GO:0042773">
    <property type="term" value="P:ATP synthesis coupled electron transport"/>
    <property type="evidence" value="ECO:0007669"/>
    <property type="project" value="TreeGrafter"/>
</dbReference>
<dbReference type="GO" id="GO:0005507">
    <property type="term" value="F:copper ion binding"/>
    <property type="evidence" value="ECO:0007669"/>
    <property type="project" value="InterPro"/>
</dbReference>
<evidence type="ECO:0000256" key="9">
    <source>
        <dbReference type="ARBA" id="ARBA00022729"/>
    </source>
</evidence>